<evidence type="ECO:0000256" key="9">
    <source>
        <dbReference type="ARBA" id="ARBA00023163"/>
    </source>
</evidence>
<dbReference type="InterPro" id="IPR000571">
    <property type="entry name" value="Znf_CCCH"/>
</dbReference>
<dbReference type="Proteomes" id="UP000823046">
    <property type="component" value="Unassembled WGS sequence"/>
</dbReference>
<organism evidence="15 16">
    <name type="scientific">Cardiosporidium cionae</name>
    <dbReference type="NCBI Taxonomy" id="476202"/>
    <lineage>
        <taxon>Eukaryota</taxon>
        <taxon>Sar</taxon>
        <taxon>Alveolata</taxon>
        <taxon>Apicomplexa</taxon>
        <taxon>Aconoidasida</taxon>
        <taxon>Nephromycida</taxon>
        <taxon>Cardiosporidium</taxon>
    </lineage>
</organism>
<keyword evidence="12" id="KW-0175">Coiled coil</keyword>
<dbReference type="PROSITE" id="PS50174">
    <property type="entry name" value="G_PATCH"/>
    <property type="match status" value="1"/>
</dbReference>
<keyword evidence="6 11" id="KW-0862">Zinc</keyword>
<evidence type="ECO:0000256" key="12">
    <source>
        <dbReference type="SAM" id="Coils"/>
    </source>
</evidence>
<keyword evidence="7" id="KW-0805">Transcription regulation</keyword>
<feature type="domain" description="C3H1-type" evidence="13">
    <location>
        <begin position="328"/>
        <end position="355"/>
    </location>
</feature>
<gene>
    <name evidence="15" type="ORF">IE077_002377</name>
</gene>
<evidence type="ECO:0000256" key="11">
    <source>
        <dbReference type="PROSITE-ProRule" id="PRU00723"/>
    </source>
</evidence>
<dbReference type="EMBL" id="JADAQX010000020">
    <property type="protein sequence ID" value="KAF8822833.1"/>
    <property type="molecule type" value="Genomic_DNA"/>
</dbReference>
<keyword evidence="16" id="KW-1185">Reference proteome</keyword>
<evidence type="ECO:0000256" key="10">
    <source>
        <dbReference type="ARBA" id="ARBA00023242"/>
    </source>
</evidence>
<keyword evidence="4 11" id="KW-0479">Metal-binding</keyword>
<dbReference type="PANTHER" id="PTHR46297">
    <property type="entry name" value="ZINC FINGER CCCH-TYPE WITH G PATCH DOMAIN-CONTAINING PROTEIN"/>
    <property type="match status" value="1"/>
</dbReference>
<feature type="coiled-coil region" evidence="12">
    <location>
        <begin position="710"/>
        <end position="737"/>
    </location>
</feature>
<sequence>MYSTDIPELQKQLQEVQEQLEQLNQLPASAQLDQIKEDLRNASTLLLDAILQHKKSVLLQRAENYVQKERITSNCSYHSDNTKVSQGLRAENSITSEHSAPFYTCSIHEDTKNELPSISTSKNEPTAEKFLVKHVSDSSEFILSNDNSTLSNMKNFPDKVLTGDAPLFQVHQSAETCSNLASTQNSLITEVSLNVVNIPEHEGYSNDVRMQQIKSGLSFSDTTSKCNLIPFFAADKMGLGSHSSTQEYDRAKEELFRFPVRAFNGSYSWHLGRICDARFSSNVNDNTATEEDAESSDGSIGSSDLCVANSFFKNEDYVLVIYAAPQCEKQIACRQFLLLGACDYQGRCKFHHGSWIRLEDVYPVEWDPIAFIQTDALVFAKYTDGLWYKAHVTRVTKYTETSLSNPKLQALKEGVETNVASLRVTVMYDPPYEHEHTVRGCLILPFIEELQSDSSAVEEKLSFSRECSHSGNISQSNSCNIIEETDEKVSSSNSTDTEAPSEVNAVKQAFENPDLPEEFGKWLKYSNGFGMKMLLKMGYVMGTGLGSKTRSPDLGKAIVAPIPIRIIPQGRSLDFISKKPPKRRGKRGSGRVHLAMKYGDEFVRENLQRPQQRGMFGLMNSGLMDGLGSIREKAEVAIKAGENRHRHDLSQLRRNKLSEGSLRSRLFECQEKVKQMKNALQLEEEHLNRHATKRSKERDSRLLATFASACDTKRSAISQLEAEQRILQEKIRNVIAEKKLKHF</sequence>
<dbReference type="Gene3D" id="2.30.30.1190">
    <property type="match status" value="1"/>
</dbReference>
<keyword evidence="3" id="KW-0678">Repressor</keyword>
<comment type="caution">
    <text evidence="15">The sequence shown here is derived from an EMBL/GenBank/DDBJ whole genome shotgun (WGS) entry which is preliminary data.</text>
</comment>
<dbReference type="SMART" id="SM00443">
    <property type="entry name" value="G_patch"/>
    <property type="match status" value="1"/>
</dbReference>
<name>A0ABQ7JFL8_9APIC</name>
<evidence type="ECO:0000256" key="2">
    <source>
        <dbReference type="ARBA" id="ARBA00022414"/>
    </source>
</evidence>
<keyword evidence="8" id="KW-0238">DNA-binding</keyword>
<dbReference type="PANTHER" id="PTHR46297:SF1">
    <property type="entry name" value="ZINC FINGER CCCH-TYPE WITH G PATCH DOMAIN-CONTAINING PROTEIN"/>
    <property type="match status" value="1"/>
</dbReference>
<evidence type="ECO:0000313" key="15">
    <source>
        <dbReference type="EMBL" id="KAF8822833.1"/>
    </source>
</evidence>
<dbReference type="InterPro" id="IPR000467">
    <property type="entry name" value="G_patch_dom"/>
</dbReference>
<dbReference type="PROSITE" id="PS50103">
    <property type="entry name" value="ZF_C3H1"/>
    <property type="match status" value="1"/>
</dbReference>
<evidence type="ECO:0000256" key="8">
    <source>
        <dbReference type="ARBA" id="ARBA00023125"/>
    </source>
</evidence>
<evidence type="ECO:0000256" key="1">
    <source>
        <dbReference type="ARBA" id="ARBA00004123"/>
    </source>
</evidence>
<feature type="domain" description="G-patch" evidence="14">
    <location>
        <begin position="526"/>
        <end position="578"/>
    </location>
</feature>
<dbReference type="Pfam" id="PF01585">
    <property type="entry name" value="G-patch"/>
    <property type="match status" value="1"/>
</dbReference>
<feature type="zinc finger region" description="C3H1-type" evidence="11">
    <location>
        <begin position="328"/>
        <end position="355"/>
    </location>
</feature>
<evidence type="ECO:0000313" key="16">
    <source>
        <dbReference type="Proteomes" id="UP000823046"/>
    </source>
</evidence>
<keyword evidence="10" id="KW-0539">Nucleus</keyword>
<keyword evidence="5 11" id="KW-0863">Zinc-finger</keyword>
<evidence type="ECO:0000256" key="3">
    <source>
        <dbReference type="ARBA" id="ARBA00022491"/>
    </source>
</evidence>
<keyword evidence="9" id="KW-0804">Transcription</keyword>
<evidence type="ECO:0000259" key="13">
    <source>
        <dbReference type="PROSITE" id="PS50103"/>
    </source>
</evidence>
<proteinExistence type="predicted"/>
<protein>
    <recommendedName>
        <fullName evidence="2">Zinc finger CCCH-type with G patch domain-containing protein</fullName>
    </recommendedName>
</protein>
<evidence type="ECO:0000256" key="6">
    <source>
        <dbReference type="ARBA" id="ARBA00022833"/>
    </source>
</evidence>
<evidence type="ECO:0000256" key="4">
    <source>
        <dbReference type="ARBA" id="ARBA00022723"/>
    </source>
</evidence>
<evidence type="ECO:0000256" key="7">
    <source>
        <dbReference type="ARBA" id="ARBA00023015"/>
    </source>
</evidence>
<evidence type="ECO:0000259" key="14">
    <source>
        <dbReference type="PROSITE" id="PS50174"/>
    </source>
</evidence>
<reference evidence="15 16" key="1">
    <citation type="journal article" date="2020" name="bioRxiv">
        <title>Metabolic contributions of an alphaproteobacterial endosymbiont in the apicomplexan Cardiosporidium cionae.</title>
        <authorList>
            <person name="Hunter E.S."/>
            <person name="Paight C.J."/>
            <person name="Lane C.E."/>
        </authorList>
    </citation>
    <scope>NUCLEOTIDE SEQUENCE [LARGE SCALE GENOMIC DNA]</scope>
    <source>
        <strain evidence="15">ESH_2018</strain>
    </source>
</reference>
<evidence type="ECO:0000256" key="5">
    <source>
        <dbReference type="ARBA" id="ARBA00022771"/>
    </source>
</evidence>
<dbReference type="Gene3D" id="2.30.30.140">
    <property type="match status" value="1"/>
</dbReference>
<comment type="subcellular location">
    <subcellularLocation>
        <location evidence="1">Nucleus</location>
    </subcellularLocation>
</comment>
<accession>A0ABQ7JFL8</accession>